<evidence type="ECO:0000256" key="1">
    <source>
        <dbReference type="SAM" id="SignalP"/>
    </source>
</evidence>
<proteinExistence type="predicted"/>
<evidence type="ECO:0000313" key="3">
    <source>
        <dbReference type="Proteomes" id="UP001144323"/>
    </source>
</evidence>
<keyword evidence="1" id="KW-0732">Signal</keyword>
<feature type="chain" id="PRO_5040997318" evidence="1">
    <location>
        <begin position="21"/>
        <end position="231"/>
    </location>
</feature>
<keyword evidence="3" id="KW-1185">Reference proteome</keyword>
<dbReference type="Proteomes" id="UP001144323">
    <property type="component" value="Unassembled WGS sequence"/>
</dbReference>
<organism evidence="2 3">
    <name type="scientific">Methylocystis echinoides</name>
    <dbReference type="NCBI Taxonomy" id="29468"/>
    <lineage>
        <taxon>Bacteria</taxon>
        <taxon>Pseudomonadati</taxon>
        <taxon>Pseudomonadota</taxon>
        <taxon>Alphaproteobacteria</taxon>
        <taxon>Hyphomicrobiales</taxon>
        <taxon>Methylocystaceae</taxon>
        <taxon>Methylocystis</taxon>
    </lineage>
</organism>
<dbReference type="RefSeq" id="WP_281800212.1">
    <property type="nucleotide sequence ID" value="NZ_BSEC01000001.1"/>
</dbReference>
<sequence>MRFLTFLSLAACLISANSLAQEIKPQYTSLQDCKTVKSLKLADRELTDGVFRCKGAGGFGVYVIDADPRSFLVLQRGKQLFSLEKPMLHEFQLGDFPNVSGTKNAEWRVAGGKAVALIVRVAYQKRETGKAASTLLAFDLRGDAPALIGAASGNDQARQLADAAPGGGEDAQSRACNAVYAKLCKDFPPGPERLGRCFDKRPAIADKVPATCVADFQTNIENYHQAVGGAQ</sequence>
<protein>
    <submittedName>
        <fullName evidence="2">Uncharacterized protein</fullName>
    </submittedName>
</protein>
<evidence type="ECO:0000313" key="2">
    <source>
        <dbReference type="EMBL" id="GLI91527.1"/>
    </source>
</evidence>
<dbReference type="EMBL" id="BSEC01000001">
    <property type="protein sequence ID" value="GLI91527.1"/>
    <property type="molecule type" value="Genomic_DNA"/>
</dbReference>
<comment type="caution">
    <text evidence="2">The sequence shown here is derived from an EMBL/GenBank/DDBJ whole genome shotgun (WGS) entry which is preliminary data.</text>
</comment>
<name>A0A9W6GR31_9HYPH</name>
<gene>
    <name evidence="2" type="ORF">LMG27198_05190</name>
</gene>
<feature type="signal peptide" evidence="1">
    <location>
        <begin position="1"/>
        <end position="20"/>
    </location>
</feature>
<accession>A0A9W6GR31</accession>
<reference evidence="2" key="1">
    <citation type="journal article" date="2023" name="Int. J. Syst. Evol. Microbiol.">
        <title>Methylocystis iwaonis sp. nov., a type II methane-oxidizing bacterium from surface soil of a rice paddy field in Japan, and emended description of the genus Methylocystis (ex Whittenbury et al. 1970) Bowman et al. 1993.</title>
        <authorList>
            <person name="Kaise H."/>
            <person name="Sawadogo J.B."/>
            <person name="Alam M.S."/>
            <person name="Ueno C."/>
            <person name="Dianou D."/>
            <person name="Shinjo R."/>
            <person name="Asakawa S."/>
        </authorList>
    </citation>
    <scope>NUCLEOTIDE SEQUENCE</scope>
    <source>
        <strain evidence="2">LMG27198</strain>
    </source>
</reference>
<dbReference type="AlphaFoldDB" id="A0A9W6GR31"/>